<dbReference type="Gene3D" id="3.40.50.1390">
    <property type="entry name" value="Resolvase, N-terminal catalytic domain"/>
    <property type="match status" value="1"/>
</dbReference>
<evidence type="ECO:0000313" key="3">
    <source>
        <dbReference type="Proteomes" id="UP000031861"/>
    </source>
</evidence>
<protein>
    <recommendedName>
        <fullName evidence="1">Resolvase/invertase-type recombinase catalytic domain-containing protein</fullName>
    </recommendedName>
</protein>
<organism evidence="2 3">
    <name type="scientific">Bacillus cereus 03BB108</name>
    <dbReference type="NCBI Taxonomy" id="451709"/>
    <lineage>
        <taxon>Bacteria</taxon>
        <taxon>Bacillati</taxon>
        <taxon>Bacillota</taxon>
        <taxon>Bacilli</taxon>
        <taxon>Bacillales</taxon>
        <taxon>Bacillaceae</taxon>
        <taxon>Bacillus</taxon>
        <taxon>Bacillus cereus group</taxon>
    </lineage>
</organism>
<dbReference type="PANTHER" id="PTHR36172:SF1">
    <property type="entry name" value="RESOLVASE-RELATED"/>
    <property type="match status" value="1"/>
</dbReference>
<dbReference type="InterPro" id="IPR036162">
    <property type="entry name" value="Resolvase-like_N_sf"/>
</dbReference>
<sequence>MSFANARGIIVDEVIKDIGSGLNYKRKQWNKLIDSCMERNISTIIIAHKDRFVRFGYDWFEKFLCKMGVEIMIVNNEKLSLQEELVQDLISIMYLAVEYMG</sequence>
<dbReference type="GO" id="GO:0003677">
    <property type="term" value="F:DNA binding"/>
    <property type="evidence" value="ECO:0007669"/>
    <property type="project" value="InterPro"/>
</dbReference>
<evidence type="ECO:0000313" key="2">
    <source>
        <dbReference type="EMBL" id="AJI12650.1"/>
    </source>
</evidence>
<feature type="domain" description="Resolvase/invertase-type recombinase catalytic" evidence="1">
    <location>
        <begin position="2"/>
        <end position="99"/>
    </location>
</feature>
<reference evidence="2 3" key="1">
    <citation type="journal article" date="2015" name="Genome Announc.">
        <title>Complete genome sequences for 35 biothreat assay-relevant bacillus species.</title>
        <authorList>
            <person name="Johnson S.L."/>
            <person name="Daligault H.E."/>
            <person name="Davenport K.W."/>
            <person name="Jaissle J."/>
            <person name="Frey K.G."/>
            <person name="Ladner J.T."/>
            <person name="Broomall S.M."/>
            <person name="Bishop-Lilly K.A."/>
            <person name="Bruce D.C."/>
            <person name="Gibbons H.S."/>
            <person name="Coyne S.R."/>
            <person name="Lo C.C."/>
            <person name="Meincke L."/>
            <person name="Munk A.C."/>
            <person name="Koroleva G.I."/>
            <person name="Rosenzweig C.N."/>
            <person name="Palacios G.F."/>
            <person name="Redden C.L."/>
            <person name="Minogue T.D."/>
            <person name="Chain P.S."/>
        </authorList>
    </citation>
    <scope>NUCLEOTIDE SEQUENCE [LARGE SCALE GENOMIC DNA]</scope>
    <source>
        <strain evidence="2 3">03BB108</strain>
    </source>
</reference>
<dbReference type="InterPro" id="IPR051491">
    <property type="entry name" value="Recombinase/Transposase-rel"/>
</dbReference>
<dbReference type="NCBIfam" id="NF033518">
    <property type="entry name" value="transpos_IS607"/>
    <property type="match status" value="1"/>
</dbReference>
<dbReference type="SMART" id="SM00857">
    <property type="entry name" value="Resolvase"/>
    <property type="match status" value="1"/>
</dbReference>
<dbReference type="InterPro" id="IPR048046">
    <property type="entry name" value="Transpos_IS607"/>
</dbReference>
<dbReference type="EMBL" id="CP009641">
    <property type="protein sequence ID" value="AJI12650.1"/>
    <property type="molecule type" value="Genomic_DNA"/>
</dbReference>
<dbReference type="Pfam" id="PF00239">
    <property type="entry name" value="Resolvase"/>
    <property type="match status" value="1"/>
</dbReference>
<name>A0AAN0SYC0_BACCE</name>
<dbReference type="SUPFAM" id="SSF53041">
    <property type="entry name" value="Resolvase-like"/>
    <property type="match status" value="1"/>
</dbReference>
<dbReference type="Proteomes" id="UP000031861">
    <property type="component" value="Chromosome"/>
</dbReference>
<dbReference type="GO" id="GO:0000150">
    <property type="term" value="F:DNA strand exchange activity"/>
    <property type="evidence" value="ECO:0007669"/>
    <property type="project" value="InterPro"/>
</dbReference>
<accession>A0AAN0SYC0</accession>
<evidence type="ECO:0000259" key="1">
    <source>
        <dbReference type="SMART" id="SM00857"/>
    </source>
</evidence>
<dbReference type="AlphaFoldDB" id="A0AAN0SYC0"/>
<dbReference type="InterPro" id="IPR006119">
    <property type="entry name" value="Resolv_N"/>
</dbReference>
<proteinExistence type="predicted"/>
<gene>
    <name evidence="2" type="ORF">AK40_4060</name>
</gene>
<dbReference type="PANTHER" id="PTHR36172">
    <property type="match status" value="1"/>
</dbReference>